<comment type="caution">
    <text evidence="1">The sequence shown here is derived from an EMBL/GenBank/DDBJ whole genome shotgun (WGS) entry which is preliminary data.</text>
</comment>
<sequence>MDDQYIFEVETDVDSIYGGASDGCAGFRRFLHRMEKKRGLLPSWWSPEKAAECVKFGMRDCWSSLASAVGKSDIIEHYGNSIMLMQLRMLGEQIYGTGPGGQNGTAMMHTMMMSEAGRFAASTLLEMSSLFSR</sequence>
<reference evidence="1 2" key="1">
    <citation type="submission" date="2024-07" db="EMBL/GenBank/DDBJ databases">
        <title>Section-level genome sequencing and comparative genomics of Aspergillus sections Usti and Cavernicolus.</title>
        <authorList>
            <consortium name="Lawrence Berkeley National Laboratory"/>
            <person name="Nybo J.L."/>
            <person name="Vesth T.C."/>
            <person name="Theobald S."/>
            <person name="Frisvad J.C."/>
            <person name="Larsen T.O."/>
            <person name="Kjaerboelling I."/>
            <person name="Rothschild-Mancinelli K."/>
            <person name="Lyhne E.K."/>
            <person name="Kogle M.E."/>
            <person name="Barry K."/>
            <person name="Clum A."/>
            <person name="Na H."/>
            <person name="Ledsgaard L."/>
            <person name="Lin J."/>
            <person name="Lipzen A."/>
            <person name="Kuo A."/>
            <person name="Riley R."/>
            <person name="Mondo S."/>
            <person name="Labutti K."/>
            <person name="Haridas S."/>
            <person name="Pangalinan J."/>
            <person name="Salamov A.A."/>
            <person name="Simmons B.A."/>
            <person name="Magnuson J.K."/>
            <person name="Chen J."/>
            <person name="Drula E."/>
            <person name="Henrissat B."/>
            <person name="Wiebenga A."/>
            <person name="Lubbers R.J."/>
            <person name="Gomes A.C."/>
            <person name="Macurrencykelacurrency M.R."/>
            <person name="Stajich J."/>
            <person name="Grigoriev I.V."/>
            <person name="Mortensen U.H."/>
            <person name="De Vries R.P."/>
            <person name="Baker S.E."/>
            <person name="Andersen M.R."/>
        </authorList>
    </citation>
    <scope>NUCLEOTIDE SEQUENCE [LARGE SCALE GENOMIC DNA]</scope>
    <source>
        <strain evidence="1 2">CBS 449.75</strain>
    </source>
</reference>
<evidence type="ECO:0000313" key="1">
    <source>
        <dbReference type="EMBL" id="KAL2866659.1"/>
    </source>
</evidence>
<dbReference type="Proteomes" id="UP001610432">
    <property type="component" value="Unassembled WGS sequence"/>
</dbReference>
<evidence type="ECO:0000313" key="2">
    <source>
        <dbReference type="Proteomes" id="UP001610432"/>
    </source>
</evidence>
<organism evidence="1 2">
    <name type="scientific">Aspergillus lucknowensis</name>
    <dbReference type="NCBI Taxonomy" id="176173"/>
    <lineage>
        <taxon>Eukaryota</taxon>
        <taxon>Fungi</taxon>
        <taxon>Dikarya</taxon>
        <taxon>Ascomycota</taxon>
        <taxon>Pezizomycotina</taxon>
        <taxon>Eurotiomycetes</taxon>
        <taxon>Eurotiomycetidae</taxon>
        <taxon>Eurotiales</taxon>
        <taxon>Aspergillaceae</taxon>
        <taxon>Aspergillus</taxon>
        <taxon>Aspergillus subgen. Nidulantes</taxon>
    </lineage>
</organism>
<proteinExistence type="predicted"/>
<dbReference type="GeneID" id="98148113"/>
<keyword evidence="2" id="KW-1185">Reference proteome</keyword>
<gene>
    <name evidence="1" type="ORF">BJX67DRAFT_381595</name>
</gene>
<dbReference type="EMBL" id="JBFXLQ010000023">
    <property type="protein sequence ID" value="KAL2866659.1"/>
    <property type="molecule type" value="Genomic_DNA"/>
</dbReference>
<name>A0ABR4LQ62_9EURO</name>
<accession>A0ABR4LQ62</accession>
<dbReference type="RefSeq" id="XP_070885638.1">
    <property type="nucleotide sequence ID" value="XM_071033041.1"/>
</dbReference>
<protein>
    <submittedName>
        <fullName evidence="1">Uncharacterized protein</fullName>
    </submittedName>
</protein>